<evidence type="ECO:0000259" key="4">
    <source>
        <dbReference type="PROSITE" id="PS50970"/>
    </source>
</evidence>
<dbReference type="Gene3D" id="3.20.20.330">
    <property type="entry name" value="Homocysteine-binding-like domain"/>
    <property type="match status" value="1"/>
</dbReference>
<keyword evidence="6" id="KW-1185">Reference proteome</keyword>
<feature type="domain" description="Hcy-binding" evidence="4">
    <location>
        <begin position="1"/>
        <end position="299"/>
    </location>
</feature>
<keyword evidence="2 3" id="KW-0808">Transferase</keyword>
<feature type="binding site" evidence="3">
    <location>
        <position position="285"/>
    </location>
    <ligand>
        <name>Zn(2+)</name>
        <dbReference type="ChEBI" id="CHEBI:29105"/>
    </ligand>
</feature>
<dbReference type="InterPro" id="IPR003726">
    <property type="entry name" value="HCY_dom"/>
</dbReference>
<reference evidence="5 6" key="1">
    <citation type="submission" date="2019-07" db="EMBL/GenBank/DDBJ databases">
        <title>Whole genome shotgun sequence of Novosphingobium sediminis NBRC 106119.</title>
        <authorList>
            <person name="Hosoyama A."/>
            <person name="Uohara A."/>
            <person name="Ohji S."/>
            <person name="Ichikawa N."/>
        </authorList>
    </citation>
    <scope>NUCLEOTIDE SEQUENCE [LARGE SCALE GENOMIC DNA]</scope>
    <source>
        <strain evidence="5 6">NBRC 106119</strain>
    </source>
</reference>
<protein>
    <submittedName>
        <fullName evidence="5">Homocysteine S-methyltransferase</fullName>
    </submittedName>
</protein>
<dbReference type="EMBL" id="BJYR01000015">
    <property type="protein sequence ID" value="GEO00466.1"/>
    <property type="molecule type" value="Genomic_DNA"/>
</dbReference>
<dbReference type="Proteomes" id="UP000321464">
    <property type="component" value="Unassembled WGS sequence"/>
</dbReference>
<organism evidence="5 6">
    <name type="scientific">Novosphingobium sediminis</name>
    <dbReference type="NCBI Taxonomy" id="707214"/>
    <lineage>
        <taxon>Bacteria</taxon>
        <taxon>Pseudomonadati</taxon>
        <taxon>Pseudomonadota</taxon>
        <taxon>Alphaproteobacteria</taxon>
        <taxon>Sphingomonadales</taxon>
        <taxon>Sphingomonadaceae</taxon>
        <taxon>Novosphingobium</taxon>
    </lineage>
</organism>
<dbReference type="PIRSF" id="PIRSF037505">
    <property type="entry name" value="Betaine_HMT"/>
    <property type="match status" value="1"/>
</dbReference>
<dbReference type="Pfam" id="PF02574">
    <property type="entry name" value="S-methyl_trans"/>
    <property type="match status" value="1"/>
</dbReference>
<proteinExistence type="predicted"/>
<accession>A0A512ALA7</accession>
<dbReference type="GO" id="GO:0032259">
    <property type="term" value="P:methylation"/>
    <property type="evidence" value="ECO:0007669"/>
    <property type="project" value="UniProtKB-KW"/>
</dbReference>
<dbReference type="AlphaFoldDB" id="A0A512ALA7"/>
<comment type="cofactor">
    <cofactor evidence="3">
        <name>Zn(2+)</name>
        <dbReference type="ChEBI" id="CHEBI:29105"/>
    </cofactor>
</comment>
<dbReference type="PANTHER" id="PTHR11103">
    <property type="entry name" value="SLR1189 PROTEIN"/>
    <property type="match status" value="1"/>
</dbReference>
<dbReference type="GO" id="GO:0008168">
    <property type="term" value="F:methyltransferase activity"/>
    <property type="evidence" value="ECO:0007669"/>
    <property type="project" value="UniProtKB-UniRule"/>
</dbReference>
<feature type="binding site" evidence="3">
    <location>
        <position position="284"/>
    </location>
    <ligand>
        <name>Zn(2+)</name>
        <dbReference type="ChEBI" id="CHEBI:29105"/>
    </ligand>
</feature>
<dbReference type="PANTHER" id="PTHR11103:SF18">
    <property type="entry name" value="SLR1189 PROTEIN"/>
    <property type="match status" value="1"/>
</dbReference>
<dbReference type="SUPFAM" id="SSF82282">
    <property type="entry name" value="Homocysteine S-methyltransferase"/>
    <property type="match status" value="1"/>
</dbReference>
<evidence type="ECO:0000313" key="5">
    <source>
        <dbReference type="EMBL" id="GEO00466.1"/>
    </source>
</evidence>
<dbReference type="InterPro" id="IPR036589">
    <property type="entry name" value="HCY_dom_sf"/>
</dbReference>
<keyword evidence="3" id="KW-0862">Zinc</keyword>
<dbReference type="GO" id="GO:0046872">
    <property type="term" value="F:metal ion binding"/>
    <property type="evidence" value="ECO:0007669"/>
    <property type="project" value="UniProtKB-KW"/>
</dbReference>
<evidence type="ECO:0000313" key="6">
    <source>
        <dbReference type="Proteomes" id="UP000321464"/>
    </source>
</evidence>
<evidence type="ECO:0000256" key="1">
    <source>
        <dbReference type="ARBA" id="ARBA00022603"/>
    </source>
</evidence>
<name>A0A512ALA7_9SPHN</name>
<feature type="binding site" evidence="3">
    <location>
        <position position="209"/>
    </location>
    <ligand>
        <name>Zn(2+)</name>
        <dbReference type="ChEBI" id="CHEBI:29105"/>
    </ligand>
</feature>
<gene>
    <name evidence="5" type="ORF">NSE01_22980</name>
</gene>
<dbReference type="InterPro" id="IPR017226">
    <property type="entry name" value="BHMT-like"/>
</dbReference>
<keyword evidence="3" id="KW-0479">Metal-binding</keyword>
<dbReference type="PROSITE" id="PS50970">
    <property type="entry name" value="HCY"/>
    <property type="match status" value="1"/>
</dbReference>
<sequence>MTTMTASPLILDGGTGRELARSGAPFRQPEWSALALIEGPQFVSAVHRAYVAAGADVITTNSYAVVPFHIGEERFAQQGAALAALAGTLAREVADAAGRKVHVAGSLPPVCGSYRPDLVDLDRTRPVLEVLVAALAPNVDHWLAETLSSLVEARLAASLTAPIGKPLWLSFTLEDETPTAEPALRSGESVREAARLAAELGAAALLFNCSQPEVMEAAIRAAKEELGPESAIRLGVYANAFPPMAADAEANSALCPIREDLTPDGYGRFAAAWSTAGASILGGCCGIGPEHIAALRASAG</sequence>
<keyword evidence="1 3" id="KW-0489">Methyltransferase</keyword>
<evidence type="ECO:0000256" key="3">
    <source>
        <dbReference type="PROSITE-ProRule" id="PRU00333"/>
    </source>
</evidence>
<evidence type="ECO:0000256" key="2">
    <source>
        <dbReference type="ARBA" id="ARBA00022679"/>
    </source>
</evidence>
<comment type="caution">
    <text evidence="5">The sequence shown here is derived from an EMBL/GenBank/DDBJ whole genome shotgun (WGS) entry which is preliminary data.</text>
</comment>